<dbReference type="CDD" id="cd00143">
    <property type="entry name" value="PP2Cc"/>
    <property type="match status" value="1"/>
</dbReference>
<dbReference type="Proteomes" id="UP000093501">
    <property type="component" value="Unassembled WGS sequence"/>
</dbReference>
<dbReference type="PANTHER" id="PTHR47992">
    <property type="entry name" value="PROTEIN PHOSPHATASE"/>
    <property type="match status" value="1"/>
</dbReference>
<protein>
    <recommendedName>
        <fullName evidence="1">PPM-type phosphatase domain-containing protein</fullName>
    </recommendedName>
</protein>
<dbReference type="EMBL" id="MBQD01000023">
    <property type="protein sequence ID" value="OCL32952.1"/>
    <property type="molecule type" value="Genomic_DNA"/>
</dbReference>
<name>A0A1C0AK07_9ACTN</name>
<dbReference type="InterPro" id="IPR036457">
    <property type="entry name" value="PPM-type-like_dom_sf"/>
</dbReference>
<dbReference type="GO" id="GO:0004722">
    <property type="term" value="F:protein serine/threonine phosphatase activity"/>
    <property type="evidence" value="ECO:0007669"/>
    <property type="project" value="InterPro"/>
</dbReference>
<comment type="caution">
    <text evidence="2">The sequence shown here is derived from an EMBL/GenBank/DDBJ whole genome shotgun (WGS) entry which is preliminary data.</text>
</comment>
<feature type="domain" description="PPM-type phosphatase" evidence="1">
    <location>
        <begin position="20"/>
        <end position="261"/>
    </location>
</feature>
<keyword evidence="3" id="KW-1185">Reference proteome</keyword>
<dbReference type="Gene3D" id="3.60.40.10">
    <property type="entry name" value="PPM-type phosphatase domain"/>
    <property type="match status" value="1"/>
</dbReference>
<gene>
    <name evidence="2" type="ORF">BCR15_06550</name>
</gene>
<dbReference type="InterPro" id="IPR015655">
    <property type="entry name" value="PP2C"/>
</dbReference>
<dbReference type="Pfam" id="PF13672">
    <property type="entry name" value="PP2C_2"/>
    <property type="match status" value="1"/>
</dbReference>
<evidence type="ECO:0000313" key="3">
    <source>
        <dbReference type="Proteomes" id="UP000093501"/>
    </source>
</evidence>
<proteinExistence type="predicted"/>
<dbReference type="SUPFAM" id="SSF81606">
    <property type="entry name" value="PP2C-like"/>
    <property type="match status" value="1"/>
</dbReference>
<dbReference type="SMART" id="SM00332">
    <property type="entry name" value="PP2Cc"/>
    <property type="match status" value="1"/>
</dbReference>
<reference evidence="3" key="1">
    <citation type="submission" date="2016-07" db="EMBL/GenBank/DDBJ databases">
        <authorList>
            <person name="Florea S."/>
            <person name="Webb J.S."/>
            <person name="Jaromczyk J."/>
            <person name="Schardl C.L."/>
        </authorList>
    </citation>
    <scope>NUCLEOTIDE SEQUENCE [LARGE SCALE GENOMIC DNA]</scope>
    <source>
        <strain evidence="3">IPBSL-7</strain>
    </source>
</reference>
<dbReference type="PROSITE" id="PS51746">
    <property type="entry name" value="PPM_2"/>
    <property type="match status" value="1"/>
</dbReference>
<dbReference type="InterPro" id="IPR001932">
    <property type="entry name" value="PPM-type_phosphatase-like_dom"/>
</dbReference>
<dbReference type="SMART" id="SM00331">
    <property type="entry name" value="PP2C_SIG"/>
    <property type="match status" value="1"/>
</dbReference>
<dbReference type="RefSeq" id="WP_068752059.1">
    <property type="nucleotide sequence ID" value="NZ_LR214441.1"/>
</dbReference>
<dbReference type="AlphaFoldDB" id="A0A1C0AK07"/>
<sequence length="262" mass="27204">MELTPERSERSHYVRVPADWIAGCSDAGRRHDVNQDALSLAVRETPPQAAVLAVADGVSTTPGSDRASLVAAQTAVDSLITSLRAGTDPGAALGAAFDAANDAVHAEAEDPAACTLIVAVIEDGLVTVGNVGDSRAYLVSDDGTAALLSTDDSMAQARIMLGMSRDDAEQSAQAHAITKWLGRQATDTVPSVTSASVRRPGWLLLCSDGLWNYASDPADMGRLLLDRATAAPEPGDLAESLVDWANEQGGKDNITVALARVS</sequence>
<evidence type="ECO:0000259" key="1">
    <source>
        <dbReference type="PROSITE" id="PS51746"/>
    </source>
</evidence>
<organism evidence="2 3">
    <name type="scientific">Tessaracoccus lapidicaptus</name>
    <dbReference type="NCBI Taxonomy" id="1427523"/>
    <lineage>
        <taxon>Bacteria</taxon>
        <taxon>Bacillati</taxon>
        <taxon>Actinomycetota</taxon>
        <taxon>Actinomycetes</taxon>
        <taxon>Propionibacteriales</taxon>
        <taxon>Propionibacteriaceae</taxon>
        <taxon>Tessaracoccus</taxon>
    </lineage>
</organism>
<evidence type="ECO:0000313" key="2">
    <source>
        <dbReference type="EMBL" id="OCL32952.1"/>
    </source>
</evidence>
<accession>A0A1C0AK07</accession>